<comment type="caution">
    <text evidence="1">The sequence shown here is derived from an EMBL/GenBank/DDBJ whole genome shotgun (WGS) entry which is preliminary data.</text>
</comment>
<gene>
    <name evidence="1" type="ORF">AB0756_39115</name>
</gene>
<dbReference type="RefSeq" id="WP_153021483.1">
    <property type="nucleotide sequence ID" value="NZ_JBFPMW010000024.1"/>
</dbReference>
<evidence type="ECO:0000313" key="1">
    <source>
        <dbReference type="EMBL" id="MFL9823054.1"/>
    </source>
</evidence>
<accession>A0ABW8XN09</accession>
<reference evidence="1 2" key="1">
    <citation type="submission" date="2024-07" db="EMBL/GenBank/DDBJ databases">
        <authorList>
            <person name="Tripathy S."/>
        </authorList>
    </citation>
    <scope>NUCLEOTIDE SEQUENCE [LARGE SCALE GENOMIC DNA]</scope>
    <source>
        <strain evidence="1 2">VB511288_2</strain>
    </source>
</reference>
<dbReference type="Proteomes" id="UP001629223">
    <property type="component" value="Unassembled WGS sequence"/>
</dbReference>
<keyword evidence="2" id="KW-1185">Reference proteome</keyword>
<protein>
    <submittedName>
        <fullName evidence="1">Uncharacterized protein</fullName>
    </submittedName>
</protein>
<sequence length="45" mass="5311">MTSFNRQHVLWAYNDRHLLLLEKYIASSLRGSKPVPQYGWHRAIG</sequence>
<evidence type="ECO:0000313" key="2">
    <source>
        <dbReference type="Proteomes" id="UP001629223"/>
    </source>
</evidence>
<proteinExistence type="predicted"/>
<name>A0ABW8XN09_9CYAN</name>
<organism evidence="1 2">
    <name type="scientific">Tolypothrix campylonemoides VB511288_2</name>
    <dbReference type="NCBI Taxonomy" id="3232311"/>
    <lineage>
        <taxon>Bacteria</taxon>
        <taxon>Bacillati</taxon>
        <taxon>Cyanobacteriota</taxon>
        <taxon>Cyanophyceae</taxon>
        <taxon>Nostocales</taxon>
        <taxon>Tolypothrichaceae</taxon>
        <taxon>Tolypothrix</taxon>
    </lineage>
</organism>
<dbReference type="EMBL" id="JBFPMW010000024">
    <property type="protein sequence ID" value="MFL9823054.1"/>
    <property type="molecule type" value="Genomic_DNA"/>
</dbReference>